<evidence type="ECO:0000313" key="3">
    <source>
        <dbReference type="Proteomes" id="UP000257109"/>
    </source>
</evidence>
<dbReference type="OrthoDB" id="638181at2759"/>
<sequence>MNLIKHKKPPRAVARPRPRSRTVPGTPSPNPRHHHWDSSMAAKAHSLNAILLQMIRPPSTQDHHRRKSFQPKPTRFYLMNVRLYNLRISARKTSYVMIALASRMRWTTANFNF</sequence>
<gene>
    <name evidence="2" type="ORF">CR513_61419</name>
</gene>
<dbReference type="AlphaFoldDB" id="A0A371E336"/>
<organism evidence="2 3">
    <name type="scientific">Mucuna pruriens</name>
    <name type="common">Velvet bean</name>
    <name type="synonym">Dolichos pruriens</name>
    <dbReference type="NCBI Taxonomy" id="157652"/>
    <lineage>
        <taxon>Eukaryota</taxon>
        <taxon>Viridiplantae</taxon>
        <taxon>Streptophyta</taxon>
        <taxon>Embryophyta</taxon>
        <taxon>Tracheophyta</taxon>
        <taxon>Spermatophyta</taxon>
        <taxon>Magnoliopsida</taxon>
        <taxon>eudicotyledons</taxon>
        <taxon>Gunneridae</taxon>
        <taxon>Pentapetalae</taxon>
        <taxon>rosids</taxon>
        <taxon>fabids</taxon>
        <taxon>Fabales</taxon>
        <taxon>Fabaceae</taxon>
        <taxon>Papilionoideae</taxon>
        <taxon>50 kb inversion clade</taxon>
        <taxon>NPAAA clade</taxon>
        <taxon>indigoferoid/millettioid clade</taxon>
        <taxon>Phaseoleae</taxon>
        <taxon>Mucuna</taxon>
    </lineage>
</organism>
<name>A0A371E336_MUCPR</name>
<evidence type="ECO:0000256" key="1">
    <source>
        <dbReference type="SAM" id="MobiDB-lite"/>
    </source>
</evidence>
<protein>
    <submittedName>
        <fullName evidence="2">Uncharacterized protein</fullName>
    </submittedName>
</protein>
<comment type="caution">
    <text evidence="2">The sequence shown here is derived from an EMBL/GenBank/DDBJ whole genome shotgun (WGS) entry which is preliminary data.</text>
</comment>
<dbReference type="Proteomes" id="UP000257109">
    <property type="component" value="Unassembled WGS sequence"/>
</dbReference>
<feature type="region of interest" description="Disordered" evidence="1">
    <location>
        <begin position="1"/>
        <end position="36"/>
    </location>
</feature>
<reference evidence="2" key="1">
    <citation type="submission" date="2018-05" db="EMBL/GenBank/DDBJ databases">
        <title>Draft genome of Mucuna pruriens seed.</title>
        <authorList>
            <person name="Nnadi N.E."/>
            <person name="Vos R."/>
            <person name="Hasami M.H."/>
            <person name="Devisetty U.K."/>
            <person name="Aguiy J.C."/>
        </authorList>
    </citation>
    <scope>NUCLEOTIDE SEQUENCE [LARGE SCALE GENOMIC DNA]</scope>
    <source>
        <strain evidence="2">JCA_2017</strain>
    </source>
</reference>
<feature type="non-terminal residue" evidence="2">
    <location>
        <position position="1"/>
    </location>
</feature>
<evidence type="ECO:0000313" key="2">
    <source>
        <dbReference type="EMBL" id="RDX60438.1"/>
    </source>
</evidence>
<proteinExistence type="predicted"/>
<keyword evidence="3" id="KW-1185">Reference proteome</keyword>
<accession>A0A371E336</accession>
<feature type="compositionally biased region" description="Basic residues" evidence="1">
    <location>
        <begin position="1"/>
        <end position="20"/>
    </location>
</feature>
<dbReference type="EMBL" id="QJKJ01016873">
    <property type="protein sequence ID" value="RDX60438.1"/>
    <property type="molecule type" value="Genomic_DNA"/>
</dbReference>